<reference evidence="2 3" key="1">
    <citation type="submission" date="2019-02" db="EMBL/GenBank/DDBJ databases">
        <title>Genome sequencing of the rare red list fungi Dentipellis fragilis.</title>
        <authorList>
            <person name="Buettner E."/>
            <person name="Kellner H."/>
        </authorList>
    </citation>
    <scope>NUCLEOTIDE SEQUENCE [LARGE SCALE GENOMIC DNA]</scope>
    <source>
        <strain evidence="2 3">DSM 105465</strain>
    </source>
</reference>
<dbReference type="SUPFAM" id="SSF53448">
    <property type="entry name" value="Nucleotide-diphospho-sugar transferases"/>
    <property type="match status" value="1"/>
</dbReference>
<protein>
    <submittedName>
        <fullName evidence="2">Uncharacterized protein</fullName>
    </submittedName>
</protein>
<proteinExistence type="predicted"/>
<keyword evidence="1" id="KW-0812">Transmembrane</keyword>
<name>A0A4Y9YVB8_9AGAM</name>
<dbReference type="InterPro" id="IPR029044">
    <property type="entry name" value="Nucleotide-diphossugar_trans"/>
</dbReference>
<feature type="transmembrane region" description="Helical" evidence="1">
    <location>
        <begin position="247"/>
        <end position="263"/>
    </location>
</feature>
<organism evidence="2 3">
    <name type="scientific">Dentipellis fragilis</name>
    <dbReference type="NCBI Taxonomy" id="205917"/>
    <lineage>
        <taxon>Eukaryota</taxon>
        <taxon>Fungi</taxon>
        <taxon>Dikarya</taxon>
        <taxon>Basidiomycota</taxon>
        <taxon>Agaricomycotina</taxon>
        <taxon>Agaricomycetes</taxon>
        <taxon>Russulales</taxon>
        <taxon>Hericiaceae</taxon>
        <taxon>Dentipellis</taxon>
    </lineage>
</organism>
<evidence type="ECO:0000313" key="2">
    <source>
        <dbReference type="EMBL" id="TFY65089.1"/>
    </source>
</evidence>
<feature type="transmembrane region" description="Helical" evidence="1">
    <location>
        <begin position="124"/>
        <end position="142"/>
    </location>
</feature>
<accession>A0A4Y9YVB8</accession>
<keyword evidence="1" id="KW-1133">Transmembrane helix</keyword>
<dbReference type="Proteomes" id="UP000298327">
    <property type="component" value="Unassembled WGS sequence"/>
</dbReference>
<keyword evidence="3" id="KW-1185">Reference proteome</keyword>
<keyword evidence="1" id="KW-0472">Membrane</keyword>
<feature type="transmembrane region" description="Helical" evidence="1">
    <location>
        <begin position="148"/>
        <end position="168"/>
    </location>
</feature>
<gene>
    <name evidence="2" type="ORF">EVG20_g5711</name>
</gene>
<feature type="non-terminal residue" evidence="2">
    <location>
        <position position="1"/>
    </location>
</feature>
<sequence>LAGVTYFWDIAAKLPGAAKDLPWGVTANLIVRRSTPDGVAFDLQFPKTGGGEDIDFVLRKRAYALAHGGTGFQAAPDVVVTHPWWNGGRRSYWRFYMWSKGDGGLVRMYPELTYFGGAPNSAEFFLFGAALLLLGVFAVVAADSSWLLGFSVKMLFATLLANVVHDVYRHLWRDAGRTLSMNTSVIGVRWFAAVVESSFIRMFSECGRVAGILERGEVMLLGRRFDWFAGRVGDGPMIEERMNARQRAVMIVVILMVICRVSLMV</sequence>
<evidence type="ECO:0000313" key="3">
    <source>
        <dbReference type="Proteomes" id="UP000298327"/>
    </source>
</evidence>
<evidence type="ECO:0000256" key="1">
    <source>
        <dbReference type="SAM" id="Phobius"/>
    </source>
</evidence>
<dbReference type="AlphaFoldDB" id="A0A4Y9YVB8"/>
<comment type="caution">
    <text evidence="2">The sequence shown here is derived from an EMBL/GenBank/DDBJ whole genome shotgun (WGS) entry which is preliminary data.</text>
</comment>
<dbReference type="OrthoDB" id="331544at2759"/>
<dbReference type="EMBL" id="SEOQ01000349">
    <property type="protein sequence ID" value="TFY65089.1"/>
    <property type="molecule type" value="Genomic_DNA"/>
</dbReference>
<dbReference type="STRING" id="205917.A0A4Y9YVB8"/>